<dbReference type="GO" id="GO:0003677">
    <property type="term" value="F:DNA binding"/>
    <property type="evidence" value="ECO:0007669"/>
    <property type="project" value="UniProtKB-KW"/>
</dbReference>
<dbReference type="InterPro" id="IPR036086">
    <property type="entry name" value="ParB/Sulfiredoxin_sf"/>
</dbReference>
<dbReference type="PANTHER" id="PTHR33375">
    <property type="entry name" value="CHROMOSOME-PARTITIONING PROTEIN PARB-RELATED"/>
    <property type="match status" value="1"/>
</dbReference>
<sequence>MTADRFSRSITSALPVSRGGAPRQADRMLPISEIRPGEAQPRSYFDEVALERLAADIGERGILQPVLVRPVGTAYELVDGERRWRAAQLAGLQEVPAFIRTMTLEQARLAALSTALNREGLTPIEEARAKLSIAALELGIDDLEAARLELGRLSRPAADPGRAAQVDALFATLGGENLRSFAKNSLPLLNYPPELQAAMFDGLAPSKAKVIKNAPEALRAELLDMARSGATCAELTAVVKRATPTQQLSQAKVIGRFLASKQVNKLTPEQAEALATWLASAPEFLVT</sequence>
<dbReference type="InterPro" id="IPR004437">
    <property type="entry name" value="ParB/RepB/Spo0J"/>
</dbReference>
<dbReference type="Gene3D" id="1.10.10.2830">
    <property type="match status" value="1"/>
</dbReference>
<evidence type="ECO:0000256" key="1">
    <source>
        <dbReference type="ARBA" id="ARBA00006295"/>
    </source>
</evidence>
<dbReference type="SMART" id="SM00470">
    <property type="entry name" value="ParB"/>
    <property type="match status" value="1"/>
</dbReference>
<dbReference type="SUPFAM" id="SSF110849">
    <property type="entry name" value="ParB/Sulfiredoxin"/>
    <property type="match status" value="1"/>
</dbReference>
<evidence type="ECO:0000313" key="5">
    <source>
        <dbReference type="EMBL" id="WYF44992.1"/>
    </source>
</evidence>
<dbReference type="EMBL" id="CP149782">
    <property type="protein sequence ID" value="WYF44992.1"/>
    <property type="molecule type" value="Genomic_DNA"/>
</dbReference>
<comment type="similarity">
    <text evidence="1">Belongs to the ParB family.</text>
</comment>
<name>A0AAU6Q466_9DEIO</name>
<evidence type="ECO:0000256" key="3">
    <source>
        <dbReference type="SAM" id="MobiDB-lite"/>
    </source>
</evidence>
<dbReference type="FunFam" id="3.90.1530.30:FF:000001">
    <property type="entry name" value="Chromosome partitioning protein ParB"/>
    <property type="match status" value="1"/>
</dbReference>
<feature type="domain" description="ParB-like N-terminal" evidence="4">
    <location>
        <begin position="27"/>
        <end position="116"/>
    </location>
</feature>
<keyword evidence="2" id="KW-0238">DNA-binding</keyword>
<dbReference type="GO" id="GO:0005694">
    <property type="term" value="C:chromosome"/>
    <property type="evidence" value="ECO:0007669"/>
    <property type="project" value="TreeGrafter"/>
</dbReference>
<dbReference type="NCBIfam" id="TIGR00180">
    <property type="entry name" value="parB_part"/>
    <property type="match status" value="1"/>
</dbReference>
<dbReference type="Gene3D" id="3.90.1530.30">
    <property type="match status" value="1"/>
</dbReference>
<dbReference type="PANTHER" id="PTHR33375:SF7">
    <property type="entry name" value="CHROMOSOME 2-PARTITIONING PROTEIN PARB-RELATED"/>
    <property type="match status" value="1"/>
</dbReference>
<accession>A0AAU6Q466</accession>
<dbReference type="AlphaFoldDB" id="A0AAU6Q466"/>
<dbReference type="Pfam" id="PF02195">
    <property type="entry name" value="ParB_N"/>
    <property type="match status" value="1"/>
</dbReference>
<gene>
    <name evidence="5" type="ORF">WDJ50_02425</name>
</gene>
<evidence type="ECO:0000259" key="4">
    <source>
        <dbReference type="SMART" id="SM00470"/>
    </source>
</evidence>
<dbReference type="GO" id="GO:0007059">
    <property type="term" value="P:chromosome segregation"/>
    <property type="evidence" value="ECO:0007669"/>
    <property type="project" value="TreeGrafter"/>
</dbReference>
<dbReference type="InterPro" id="IPR003115">
    <property type="entry name" value="ParB_N"/>
</dbReference>
<dbReference type="InterPro" id="IPR050336">
    <property type="entry name" value="Chromosome_partition/occlusion"/>
</dbReference>
<feature type="region of interest" description="Disordered" evidence="3">
    <location>
        <begin position="1"/>
        <end position="25"/>
    </location>
</feature>
<reference evidence="5" key="1">
    <citation type="submission" date="2024-03" db="EMBL/GenBank/DDBJ databases">
        <title>Deinococcus weizhi sp. nov., isolated from human skin.</title>
        <authorList>
            <person name="Wei Z."/>
            <person name="Tian F."/>
            <person name="Yang C."/>
            <person name="Xin L.T."/>
            <person name="Wen Z.J."/>
            <person name="Lan K.C."/>
            <person name="Yu L."/>
            <person name="Zhe W."/>
            <person name="Dan F.D."/>
            <person name="Jun W."/>
            <person name="Rui Z."/>
            <person name="Yong X.J."/>
            <person name="Ting Y."/>
            <person name="Wei X."/>
            <person name="Xu Z.G."/>
            <person name="Xin Z."/>
            <person name="Dong F.G."/>
            <person name="Ni X.M."/>
            <person name="Zheng M.G."/>
            <person name="Chun Y."/>
            <person name="Qian W.X."/>
        </authorList>
    </citation>
    <scope>NUCLEOTIDE SEQUENCE</scope>
    <source>
        <strain evidence="5">VB142</strain>
    </source>
</reference>
<proteinExistence type="inferred from homology"/>
<dbReference type="RefSeq" id="WP_339096164.1">
    <property type="nucleotide sequence ID" value="NZ_CP149782.1"/>
</dbReference>
<protein>
    <submittedName>
        <fullName evidence="5">ParB/RepB/Spo0J family partition protein</fullName>
    </submittedName>
</protein>
<evidence type="ECO:0000256" key="2">
    <source>
        <dbReference type="ARBA" id="ARBA00023125"/>
    </source>
</evidence>
<organism evidence="5">
    <name type="scientific">Deinococcus sp. VB142</name>
    <dbReference type="NCBI Taxonomy" id="3112952"/>
    <lineage>
        <taxon>Bacteria</taxon>
        <taxon>Thermotogati</taxon>
        <taxon>Deinococcota</taxon>
        <taxon>Deinococci</taxon>
        <taxon>Deinococcales</taxon>
        <taxon>Deinococcaceae</taxon>
        <taxon>Deinococcus</taxon>
    </lineage>
</organism>